<gene>
    <name evidence="9" type="ORF">JD844_028204</name>
</gene>
<feature type="transmembrane region" description="Helical" evidence="7">
    <location>
        <begin position="34"/>
        <end position="53"/>
    </location>
</feature>
<evidence type="ECO:0000256" key="1">
    <source>
        <dbReference type="ARBA" id="ARBA00004141"/>
    </source>
</evidence>
<reference evidence="9 10" key="1">
    <citation type="journal article" date="2022" name="Gigascience">
        <title>A chromosome-level genome assembly and annotation of the desert horned lizard, Phrynosoma platyrhinos, provides insight into chromosomal rearrangements among reptiles.</title>
        <authorList>
            <person name="Koochekian N."/>
            <person name="Ascanio A."/>
            <person name="Farleigh K."/>
            <person name="Card D.C."/>
            <person name="Schield D.R."/>
            <person name="Castoe T.A."/>
            <person name="Jezkova T."/>
        </authorList>
    </citation>
    <scope>NUCLEOTIDE SEQUENCE [LARGE SCALE GENOMIC DNA]</scope>
    <source>
        <strain evidence="9">NK-2021</strain>
    </source>
</reference>
<dbReference type="Pfam" id="PF00003">
    <property type="entry name" value="7tm_3"/>
    <property type="match status" value="1"/>
</dbReference>
<keyword evidence="3 7" id="KW-0812">Transmembrane</keyword>
<keyword evidence="5 7" id="KW-0472">Membrane</keyword>
<evidence type="ECO:0000256" key="3">
    <source>
        <dbReference type="ARBA" id="ARBA00022692"/>
    </source>
</evidence>
<feature type="transmembrane region" description="Helical" evidence="7">
    <location>
        <begin position="132"/>
        <end position="157"/>
    </location>
</feature>
<feature type="transmembrane region" description="Helical" evidence="7">
    <location>
        <begin position="99"/>
        <end position="120"/>
    </location>
</feature>
<evidence type="ECO:0000313" key="9">
    <source>
        <dbReference type="EMBL" id="KAH0616804.1"/>
    </source>
</evidence>
<comment type="subcellular location">
    <subcellularLocation>
        <location evidence="1">Membrane</location>
        <topology evidence="1">Multi-pass membrane protein</topology>
    </subcellularLocation>
</comment>
<feature type="transmembrane region" description="Helical" evidence="7">
    <location>
        <begin position="211"/>
        <end position="228"/>
    </location>
</feature>
<evidence type="ECO:0000313" key="10">
    <source>
        <dbReference type="Proteomes" id="UP000826234"/>
    </source>
</evidence>
<dbReference type="InterPro" id="IPR051753">
    <property type="entry name" value="RA-inducible_GPCR3"/>
</dbReference>
<evidence type="ECO:0000256" key="7">
    <source>
        <dbReference type="SAM" id="Phobius"/>
    </source>
</evidence>
<evidence type="ECO:0000256" key="4">
    <source>
        <dbReference type="ARBA" id="ARBA00022989"/>
    </source>
</evidence>
<evidence type="ECO:0000256" key="2">
    <source>
        <dbReference type="ARBA" id="ARBA00007242"/>
    </source>
</evidence>
<feature type="transmembrane region" description="Helical" evidence="7">
    <location>
        <begin position="65"/>
        <end position="87"/>
    </location>
</feature>
<feature type="region of interest" description="Disordered" evidence="6">
    <location>
        <begin position="331"/>
        <end position="359"/>
    </location>
</feature>
<evidence type="ECO:0000256" key="6">
    <source>
        <dbReference type="SAM" id="MobiDB-lite"/>
    </source>
</evidence>
<name>A0ABQ7SHJ8_PHRPL</name>
<protein>
    <recommendedName>
        <fullName evidence="8">G-protein coupled receptors family 3 profile domain-containing protein</fullName>
    </recommendedName>
</protein>
<dbReference type="InterPro" id="IPR017978">
    <property type="entry name" value="GPCR_3_C"/>
</dbReference>
<evidence type="ECO:0000256" key="5">
    <source>
        <dbReference type="ARBA" id="ARBA00023136"/>
    </source>
</evidence>
<evidence type="ECO:0000259" key="8">
    <source>
        <dbReference type="Pfam" id="PF00003"/>
    </source>
</evidence>
<dbReference type="Proteomes" id="UP000826234">
    <property type="component" value="Unassembled WGS sequence"/>
</dbReference>
<organism evidence="9 10">
    <name type="scientific">Phrynosoma platyrhinos</name>
    <name type="common">Desert horned lizard</name>
    <dbReference type="NCBI Taxonomy" id="52577"/>
    <lineage>
        <taxon>Eukaryota</taxon>
        <taxon>Metazoa</taxon>
        <taxon>Chordata</taxon>
        <taxon>Craniata</taxon>
        <taxon>Vertebrata</taxon>
        <taxon>Euteleostomi</taxon>
        <taxon>Lepidosauria</taxon>
        <taxon>Squamata</taxon>
        <taxon>Bifurcata</taxon>
        <taxon>Unidentata</taxon>
        <taxon>Episquamata</taxon>
        <taxon>Toxicofera</taxon>
        <taxon>Iguania</taxon>
        <taxon>Phrynosomatidae</taxon>
        <taxon>Phrynosomatinae</taxon>
        <taxon>Phrynosoma</taxon>
    </lineage>
</organism>
<dbReference type="EMBL" id="JAIPUX010005290">
    <property type="protein sequence ID" value="KAH0616804.1"/>
    <property type="molecule type" value="Genomic_DNA"/>
</dbReference>
<proteinExistence type="inferred from homology"/>
<dbReference type="PANTHER" id="PTHR14511">
    <property type="entry name" value="G PROTEIN COUPLED RECEPTOR, CLASS C, GROUP 5"/>
    <property type="match status" value="1"/>
</dbReference>
<dbReference type="PANTHER" id="PTHR14511:SF7">
    <property type="entry name" value="RETINOIC ACID-INDUCED PROTEIN 3"/>
    <property type="match status" value="1"/>
</dbReference>
<keyword evidence="4 7" id="KW-1133">Transmembrane helix</keyword>
<comment type="caution">
    <text evidence="9">The sequence shown here is derived from an EMBL/GenBank/DDBJ whole genome shotgun (WGS) entry which is preliminary data.</text>
</comment>
<feature type="domain" description="G-protein coupled receptors family 3 profile" evidence="8">
    <location>
        <begin position="22"/>
        <end position="268"/>
    </location>
</feature>
<comment type="similarity">
    <text evidence="2">Belongs to the G-protein coupled receptor 3 family.</text>
</comment>
<feature type="transmembrane region" description="Helical" evidence="7">
    <location>
        <begin position="177"/>
        <end position="199"/>
    </location>
</feature>
<accession>A0ABQ7SHJ8</accession>
<sequence>MATVTPPRGCGNISSDYYFLCNTEADWGIVVESLATAGIVTTVVLLLVLLCLICKVQDNTKRSLIPIQFLYLLCTLGIFGLTFAFIIKLNERTAPTRFFLFGVLFALCFACLLAHAFDLIKLVRGRSPFSGWVLLVITISLTIVQIIIAIQYVAINIDALKKLEENHSMDEKRREDFVLLLIYVLFLMAVLFVASMLVFCGSYKRWKRHGVHIFLTILVSIGIWVVWISMLMRGNPDLKKRPEWDDPVISIALLANGWVFLIFYAVPELCFLTDPQKPGDYPPENNFCQPKVMKKTYGVENQAYAQEDNTQVENRDRLYTPYSTHFQLENLEPQQDFSIPRPKTRPSPYQGYSGGKGVK</sequence>
<keyword evidence="10" id="KW-1185">Reference proteome</keyword>
<feature type="transmembrane region" description="Helical" evidence="7">
    <location>
        <begin position="248"/>
        <end position="266"/>
    </location>
</feature>